<dbReference type="GO" id="GO:0016746">
    <property type="term" value="F:acyltransferase activity"/>
    <property type="evidence" value="ECO:0007669"/>
    <property type="project" value="UniProtKB-KW"/>
</dbReference>
<proteinExistence type="predicted"/>
<sequence>MSSNAVSIHHNAALLSVVEVTAPLEVTSDMLDERLAAVLKRLRLPKRLLERVAGVTARRMWEGPEDYVHGAAQAGVKALAEAGVSPDAVGLLINTSVTRTQLEPAVSVQIHNTMGLAPWA</sequence>
<reference evidence="1" key="2">
    <citation type="submission" date="2021-09" db="EMBL/GenBank/DDBJ databases">
        <authorList>
            <person name="Gilroy R."/>
        </authorList>
    </citation>
    <scope>NUCLEOTIDE SEQUENCE</scope>
    <source>
        <strain evidence="1">ChiHjej13B12-14962</strain>
    </source>
</reference>
<dbReference type="PANTHER" id="PTHR34069:SF3">
    <property type="entry name" value="ACYL-COA:ACYL-COA ALKYLTRANSFERASE"/>
    <property type="match status" value="1"/>
</dbReference>
<dbReference type="EMBL" id="DYXC01000146">
    <property type="protein sequence ID" value="HJF15674.1"/>
    <property type="molecule type" value="Genomic_DNA"/>
</dbReference>
<dbReference type="SUPFAM" id="SSF53901">
    <property type="entry name" value="Thiolase-like"/>
    <property type="match status" value="1"/>
</dbReference>
<dbReference type="InterPro" id="IPR016039">
    <property type="entry name" value="Thiolase-like"/>
</dbReference>
<feature type="non-terminal residue" evidence="1">
    <location>
        <position position="120"/>
    </location>
</feature>
<dbReference type="PANTHER" id="PTHR34069">
    <property type="entry name" value="3-OXOACYL-[ACYL-CARRIER-PROTEIN] SYNTHASE 3"/>
    <property type="match status" value="1"/>
</dbReference>
<evidence type="ECO:0000313" key="2">
    <source>
        <dbReference type="Proteomes" id="UP000703315"/>
    </source>
</evidence>
<evidence type="ECO:0000313" key="1">
    <source>
        <dbReference type="EMBL" id="HJF15674.1"/>
    </source>
</evidence>
<accession>A0A921FQ38</accession>
<dbReference type="Proteomes" id="UP000703315">
    <property type="component" value="Unassembled WGS sequence"/>
</dbReference>
<dbReference type="Gene3D" id="3.40.47.10">
    <property type="match status" value="1"/>
</dbReference>
<protein>
    <submittedName>
        <fullName evidence="1">3-oxoacyl-ACP synthase III</fullName>
    </submittedName>
</protein>
<reference evidence="1" key="1">
    <citation type="journal article" date="2021" name="PeerJ">
        <title>Extensive microbial diversity within the chicken gut microbiome revealed by metagenomics and culture.</title>
        <authorList>
            <person name="Gilroy R."/>
            <person name="Ravi A."/>
            <person name="Getino M."/>
            <person name="Pursley I."/>
            <person name="Horton D.L."/>
            <person name="Alikhan N.F."/>
            <person name="Baker D."/>
            <person name="Gharbi K."/>
            <person name="Hall N."/>
            <person name="Watson M."/>
            <person name="Adriaenssens E.M."/>
            <person name="Foster-Nyarko E."/>
            <person name="Jarju S."/>
            <person name="Secka A."/>
            <person name="Antonio M."/>
            <person name="Oren A."/>
            <person name="Chaudhuri R.R."/>
            <person name="La Ragione R."/>
            <person name="Hildebrand F."/>
            <person name="Pallen M.J."/>
        </authorList>
    </citation>
    <scope>NUCLEOTIDE SEQUENCE</scope>
    <source>
        <strain evidence="1">ChiHjej13B12-14962</strain>
    </source>
</reference>
<gene>
    <name evidence="1" type="ORF">K8V32_12925</name>
</gene>
<dbReference type="AlphaFoldDB" id="A0A921FQ38"/>
<organism evidence="1 2">
    <name type="scientific">Enteractinococcus helveticum</name>
    <dbReference type="NCBI Taxonomy" id="1837282"/>
    <lineage>
        <taxon>Bacteria</taxon>
        <taxon>Bacillati</taxon>
        <taxon>Actinomycetota</taxon>
        <taxon>Actinomycetes</taxon>
        <taxon>Micrococcales</taxon>
        <taxon>Micrococcaceae</taxon>
    </lineage>
</organism>
<comment type="caution">
    <text evidence="1">The sequence shown here is derived from an EMBL/GenBank/DDBJ whole genome shotgun (WGS) entry which is preliminary data.</text>
</comment>
<name>A0A921FQ38_9MICC</name>
<dbReference type="GO" id="GO:0044550">
    <property type="term" value="P:secondary metabolite biosynthetic process"/>
    <property type="evidence" value="ECO:0007669"/>
    <property type="project" value="TreeGrafter"/>
</dbReference>